<dbReference type="PANTHER" id="PTHR33392">
    <property type="entry name" value="POLYISOPRENYL-TEICHOIC ACID--PEPTIDOGLYCAN TEICHOIC ACID TRANSFERASE TAGU"/>
    <property type="match status" value="1"/>
</dbReference>
<keyword evidence="3" id="KW-0472">Membrane</keyword>
<feature type="compositionally biased region" description="Polar residues" evidence="2">
    <location>
        <begin position="342"/>
        <end position="364"/>
    </location>
</feature>
<feature type="transmembrane region" description="Helical" evidence="3">
    <location>
        <begin position="16"/>
        <end position="37"/>
    </location>
</feature>
<gene>
    <name evidence="5" type="ORF">Tpal_2098</name>
</gene>
<dbReference type="InterPro" id="IPR050922">
    <property type="entry name" value="LytR/CpsA/Psr_CW_biosynth"/>
</dbReference>
<dbReference type="RefSeq" id="WP_177194375.1">
    <property type="nucleotide sequence ID" value="NZ_FJNE01000006.1"/>
</dbReference>
<name>A0A143YRB5_9LACT</name>
<sequence>MNETRSSTKKSKKRNWIILFSLLGMLLIGAGFLWKAYSDVGNTLQTVYDSVETQNKRDNKVSVSATEPITIALLGIDSYGDDLEEMGGRSDTIIVVTINPKTKETTLVSIPRDSYAEMVGYQTDVYGEYNDKITHAFAYGGTEMSLNSIQEFLNIPIDYYVDINMYGLADLVDALGGIEITSPLTFDYNDAYFTKGKKVTLQGWDALAFARMRYDDPEGDIGREKRQQMVIKAIVDKLLSLDGISNYQAILKSVESNMKTNLSLNDLIDIQKGYSDSIQNYTQVSLAGEDTYFEEIYYYYVNPEERLRVSNLLRDQLGLAHVTEADMNLSDADATYGYGSADTGTTDSSNGGNVVTDSADSNAY</sequence>
<dbReference type="AlphaFoldDB" id="A0A143YRB5"/>
<accession>A0A143YRB5</accession>
<keyword evidence="3" id="KW-1133">Transmembrane helix</keyword>
<evidence type="ECO:0000256" key="2">
    <source>
        <dbReference type="SAM" id="MobiDB-lite"/>
    </source>
</evidence>
<evidence type="ECO:0000256" key="1">
    <source>
        <dbReference type="ARBA" id="ARBA00006068"/>
    </source>
</evidence>
<evidence type="ECO:0000256" key="3">
    <source>
        <dbReference type="SAM" id="Phobius"/>
    </source>
</evidence>
<protein>
    <recommendedName>
        <fullName evidence="4">Cell envelope-related transcriptional attenuator domain-containing protein</fullName>
    </recommendedName>
</protein>
<dbReference type="Proteomes" id="UP000242754">
    <property type="component" value="Unassembled WGS sequence"/>
</dbReference>
<organism evidence="5 6">
    <name type="scientific">Trichococcus palustris</name>
    <dbReference type="NCBI Taxonomy" id="140314"/>
    <lineage>
        <taxon>Bacteria</taxon>
        <taxon>Bacillati</taxon>
        <taxon>Bacillota</taxon>
        <taxon>Bacilli</taxon>
        <taxon>Lactobacillales</taxon>
        <taxon>Carnobacteriaceae</taxon>
        <taxon>Trichococcus</taxon>
    </lineage>
</organism>
<reference evidence="5 6" key="1">
    <citation type="submission" date="2016-02" db="EMBL/GenBank/DDBJ databases">
        <authorList>
            <person name="Wen L."/>
            <person name="He K."/>
            <person name="Yang H."/>
        </authorList>
    </citation>
    <scope>NUCLEOTIDE SEQUENCE [LARGE SCALE GENOMIC DNA]</scope>
    <source>
        <strain evidence="5">Trichococcus palustris</strain>
    </source>
</reference>
<evidence type="ECO:0000259" key="4">
    <source>
        <dbReference type="Pfam" id="PF03816"/>
    </source>
</evidence>
<keyword evidence="3" id="KW-0812">Transmembrane</keyword>
<dbReference type="EMBL" id="FJNE01000006">
    <property type="protein sequence ID" value="CZQ97100.1"/>
    <property type="molecule type" value="Genomic_DNA"/>
</dbReference>
<evidence type="ECO:0000313" key="5">
    <source>
        <dbReference type="EMBL" id="CZQ97100.1"/>
    </source>
</evidence>
<dbReference type="STRING" id="140314.SAMN04488076_104137"/>
<comment type="similarity">
    <text evidence="1">Belongs to the LytR/CpsA/Psr (LCP) family.</text>
</comment>
<feature type="domain" description="Cell envelope-related transcriptional attenuator" evidence="4">
    <location>
        <begin position="89"/>
        <end position="239"/>
    </location>
</feature>
<feature type="region of interest" description="Disordered" evidence="2">
    <location>
        <begin position="341"/>
        <end position="364"/>
    </location>
</feature>
<dbReference type="Gene3D" id="3.40.630.190">
    <property type="entry name" value="LCP protein"/>
    <property type="match status" value="1"/>
</dbReference>
<dbReference type="PANTHER" id="PTHR33392:SF6">
    <property type="entry name" value="POLYISOPRENYL-TEICHOIC ACID--PEPTIDOGLYCAN TEICHOIC ACID TRANSFERASE TAGU"/>
    <property type="match status" value="1"/>
</dbReference>
<dbReference type="InterPro" id="IPR004474">
    <property type="entry name" value="LytR_CpsA_psr"/>
</dbReference>
<proteinExistence type="inferred from homology"/>
<dbReference type="Pfam" id="PF03816">
    <property type="entry name" value="LytR_cpsA_psr"/>
    <property type="match status" value="1"/>
</dbReference>
<evidence type="ECO:0000313" key="6">
    <source>
        <dbReference type="Proteomes" id="UP000242754"/>
    </source>
</evidence>
<dbReference type="NCBIfam" id="TIGR00350">
    <property type="entry name" value="lytR_cpsA_psr"/>
    <property type="match status" value="1"/>
</dbReference>
<keyword evidence="6" id="KW-1185">Reference proteome</keyword>